<sequence length="384" mass="40609">MRFLTLFLILLIASANIFDVQADVDTNLPSLEFKRIRRIKSTSSSRRLKRNKSRLIDVGHDIAYTTTVAIGTPPQVFTCQIDTGSTDLWVPDASCVGVGCSKKHKFSSKHSVSYGGDGGPWGISYVDGSAASGVTATDTVTVGGFVLKGQQFARATRMDQSFKPQPFDGLIGLAGPQMAAVPTAVTPIQNMKNHGYITRRSFGIWLGKSTDGGSGEITFGGFNPAHIVGNLTSIPLVGSFDSTGSWTVQLSKVSLGGHDIVLTRKNGVAMLDTGTSLIFTSPTIADQINTALGLGGHFSSQAQAYIIPCDAKPPDMTFTFGTASFTVPGRDLVVSLTRGVCNSAITPGDPGDGVSFLVGDTFLKNNYAYFDMDGSTIGLAQAKR</sequence>
<accession>A0A9N9BG92</accession>
<dbReference type="InterPro" id="IPR033121">
    <property type="entry name" value="PEPTIDASE_A1"/>
</dbReference>
<organism evidence="12 13">
    <name type="scientific">Paraglomus occultum</name>
    <dbReference type="NCBI Taxonomy" id="144539"/>
    <lineage>
        <taxon>Eukaryota</taxon>
        <taxon>Fungi</taxon>
        <taxon>Fungi incertae sedis</taxon>
        <taxon>Mucoromycota</taxon>
        <taxon>Glomeromycotina</taxon>
        <taxon>Glomeromycetes</taxon>
        <taxon>Paraglomerales</taxon>
        <taxon>Paraglomeraceae</taxon>
        <taxon>Paraglomus</taxon>
    </lineage>
</organism>
<evidence type="ECO:0000256" key="4">
    <source>
        <dbReference type="ARBA" id="ARBA00022670"/>
    </source>
</evidence>
<keyword evidence="13" id="KW-1185">Reference proteome</keyword>
<dbReference type="Gene3D" id="2.40.70.10">
    <property type="entry name" value="Acid Proteases"/>
    <property type="match status" value="2"/>
</dbReference>
<evidence type="ECO:0000256" key="3">
    <source>
        <dbReference type="ARBA" id="ARBA00013205"/>
    </source>
</evidence>
<dbReference type="FunFam" id="2.40.70.10:FF:000115">
    <property type="entry name" value="Lysosomal aspartic protease"/>
    <property type="match status" value="1"/>
</dbReference>
<evidence type="ECO:0000256" key="7">
    <source>
        <dbReference type="ARBA" id="ARBA00022801"/>
    </source>
</evidence>
<dbReference type="Pfam" id="PF00026">
    <property type="entry name" value="Asp"/>
    <property type="match status" value="1"/>
</dbReference>
<keyword evidence="6" id="KW-0064">Aspartyl protease</keyword>
<evidence type="ECO:0000259" key="11">
    <source>
        <dbReference type="PROSITE" id="PS51767"/>
    </source>
</evidence>
<dbReference type="EMBL" id="CAJVPJ010000955">
    <property type="protein sequence ID" value="CAG8567486.1"/>
    <property type="molecule type" value="Genomic_DNA"/>
</dbReference>
<feature type="active site" evidence="8">
    <location>
        <position position="272"/>
    </location>
</feature>
<protein>
    <recommendedName>
        <fullName evidence="3">rhizopuspepsin</fullName>
        <ecNumber evidence="3">3.4.23.21</ecNumber>
    </recommendedName>
</protein>
<dbReference type="OrthoDB" id="15189at2759"/>
<keyword evidence="4" id="KW-0645">Protease</keyword>
<dbReference type="GO" id="GO:0004190">
    <property type="term" value="F:aspartic-type endopeptidase activity"/>
    <property type="evidence" value="ECO:0007669"/>
    <property type="project" value="UniProtKB-KW"/>
</dbReference>
<proteinExistence type="inferred from homology"/>
<dbReference type="SUPFAM" id="SSF50630">
    <property type="entry name" value="Acid proteases"/>
    <property type="match status" value="1"/>
</dbReference>
<keyword evidence="7" id="KW-0378">Hydrolase</keyword>
<dbReference type="Proteomes" id="UP000789572">
    <property type="component" value="Unassembled WGS sequence"/>
</dbReference>
<feature type="chain" id="PRO_5040150641" description="rhizopuspepsin" evidence="10">
    <location>
        <begin position="23"/>
        <end position="384"/>
    </location>
</feature>
<evidence type="ECO:0000313" key="13">
    <source>
        <dbReference type="Proteomes" id="UP000789572"/>
    </source>
</evidence>
<reference evidence="12" key="1">
    <citation type="submission" date="2021-06" db="EMBL/GenBank/DDBJ databases">
        <authorList>
            <person name="Kallberg Y."/>
            <person name="Tangrot J."/>
            <person name="Rosling A."/>
        </authorList>
    </citation>
    <scope>NUCLEOTIDE SEQUENCE</scope>
    <source>
        <strain evidence="12">IA702</strain>
    </source>
</reference>
<feature type="domain" description="Peptidase A1" evidence="11">
    <location>
        <begin position="64"/>
        <end position="380"/>
    </location>
</feature>
<dbReference type="PANTHER" id="PTHR47966">
    <property type="entry name" value="BETA-SITE APP-CLEAVING ENZYME, ISOFORM A-RELATED"/>
    <property type="match status" value="1"/>
</dbReference>
<feature type="signal peptide" evidence="10">
    <location>
        <begin position="1"/>
        <end position="22"/>
    </location>
</feature>
<gene>
    <name evidence="12" type="ORF">POCULU_LOCUS5823</name>
</gene>
<feature type="disulfide bond" evidence="9">
    <location>
        <begin position="95"/>
        <end position="100"/>
    </location>
</feature>
<evidence type="ECO:0000256" key="1">
    <source>
        <dbReference type="ARBA" id="ARBA00001130"/>
    </source>
</evidence>
<name>A0A9N9BG92_9GLOM</name>
<keyword evidence="9" id="KW-1015">Disulfide bond</keyword>
<comment type="similarity">
    <text evidence="2">Belongs to the peptidase A1 family.</text>
</comment>
<dbReference type="GO" id="GO:0006508">
    <property type="term" value="P:proteolysis"/>
    <property type="evidence" value="ECO:0007669"/>
    <property type="project" value="UniProtKB-KW"/>
</dbReference>
<evidence type="ECO:0000256" key="10">
    <source>
        <dbReference type="SAM" id="SignalP"/>
    </source>
</evidence>
<dbReference type="InterPro" id="IPR001461">
    <property type="entry name" value="Aspartic_peptidase_A1"/>
</dbReference>
<dbReference type="InterPro" id="IPR021109">
    <property type="entry name" value="Peptidase_aspartic_dom_sf"/>
</dbReference>
<evidence type="ECO:0000313" key="12">
    <source>
        <dbReference type="EMBL" id="CAG8567486.1"/>
    </source>
</evidence>
<comment type="catalytic activity">
    <reaction evidence="1">
        <text>Hydrolysis of proteins with broad specificity similar to that of pepsin A, preferring hydrophobic residues at P1 and P1'. Clots milk and activates trypsinogen. Does not cleave 4-Gln-|-His-5, but does cleave 10-His-|-Leu-11 and 12-Val-|-Glu-13 in B chain of insulin.</text>
        <dbReference type="EC" id="3.4.23.21"/>
    </reaction>
</comment>
<evidence type="ECO:0000256" key="9">
    <source>
        <dbReference type="PIRSR" id="PIRSR601461-2"/>
    </source>
</evidence>
<evidence type="ECO:0000256" key="8">
    <source>
        <dbReference type="PIRSR" id="PIRSR601461-1"/>
    </source>
</evidence>
<dbReference type="CDD" id="cd05471">
    <property type="entry name" value="pepsin_like"/>
    <property type="match status" value="1"/>
</dbReference>
<dbReference type="PANTHER" id="PTHR47966:SF51">
    <property type="entry name" value="BETA-SITE APP-CLEAVING ENZYME, ISOFORM A-RELATED"/>
    <property type="match status" value="1"/>
</dbReference>
<evidence type="ECO:0000256" key="2">
    <source>
        <dbReference type="ARBA" id="ARBA00007447"/>
    </source>
</evidence>
<dbReference type="InterPro" id="IPR034164">
    <property type="entry name" value="Pepsin-like_dom"/>
</dbReference>
<dbReference type="PROSITE" id="PS51767">
    <property type="entry name" value="PEPTIDASE_A1"/>
    <property type="match status" value="1"/>
</dbReference>
<evidence type="ECO:0000256" key="6">
    <source>
        <dbReference type="ARBA" id="ARBA00022750"/>
    </source>
</evidence>
<feature type="active site" evidence="8">
    <location>
        <position position="82"/>
    </location>
</feature>
<dbReference type="EC" id="3.4.23.21" evidence="3"/>
<dbReference type="AlphaFoldDB" id="A0A9N9BG92"/>
<comment type="caution">
    <text evidence="12">The sequence shown here is derived from an EMBL/GenBank/DDBJ whole genome shotgun (WGS) entry which is preliminary data.</text>
</comment>
<evidence type="ECO:0000256" key="5">
    <source>
        <dbReference type="ARBA" id="ARBA00022729"/>
    </source>
</evidence>
<keyword evidence="5 10" id="KW-0732">Signal</keyword>
<dbReference type="PRINTS" id="PR00792">
    <property type="entry name" value="PEPSIN"/>
</dbReference>